<keyword evidence="2" id="KW-0472">Membrane</keyword>
<dbReference type="EMBL" id="JARIHO010000003">
    <property type="protein sequence ID" value="KAJ7363999.1"/>
    <property type="molecule type" value="Genomic_DNA"/>
</dbReference>
<dbReference type="InterPro" id="IPR000182">
    <property type="entry name" value="GNAT_dom"/>
</dbReference>
<feature type="region of interest" description="Disordered" evidence="1">
    <location>
        <begin position="195"/>
        <end position="240"/>
    </location>
</feature>
<dbReference type="GO" id="GO:0008999">
    <property type="term" value="F:protein-N-terminal-alanine acetyltransferase activity"/>
    <property type="evidence" value="ECO:0007669"/>
    <property type="project" value="TreeGrafter"/>
</dbReference>
<proteinExistence type="predicted"/>
<dbReference type="PANTHER" id="PTHR43441:SF5">
    <property type="entry name" value="FAMILY ACETYLTRANSFERASE, PUTATIVE-RELATED"/>
    <property type="match status" value="1"/>
</dbReference>
<comment type="caution">
    <text evidence="4">The sequence shown here is derived from an EMBL/GenBank/DDBJ whole genome shotgun (WGS) entry which is preliminary data.</text>
</comment>
<dbReference type="PANTHER" id="PTHR43441">
    <property type="entry name" value="RIBOSOMAL-PROTEIN-SERINE ACETYLTRANSFERASE"/>
    <property type="match status" value="1"/>
</dbReference>
<feature type="domain" description="N-acetyltransferase" evidence="3">
    <location>
        <begin position="361"/>
        <end position="508"/>
    </location>
</feature>
<evidence type="ECO:0000256" key="2">
    <source>
        <dbReference type="SAM" id="Phobius"/>
    </source>
</evidence>
<feature type="region of interest" description="Disordered" evidence="1">
    <location>
        <begin position="105"/>
        <end position="126"/>
    </location>
</feature>
<dbReference type="Proteomes" id="UP001218218">
    <property type="component" value="Unassembled WGS sequence"/>
</dbReference>
<dbReference type="SUPFAM" id="SSF55729">
    <property type="entry name" value="Acyl-CoA N-acyltransferases (Nat)"/>
    <property type="match status" value="1"/>
</dbReference>
<feature type="transmembrane region" description="Helical" evidence="2">
    <location>
        <begin position="36"/>
        <end position="59"/>
    </location>
</feature>
<evidence type="ECO:0000259" key="3">
    <source>
        <dbReference type="PROSITE" id="PS51186"/>
    </source>
</evidence>
<gene>
    <name evidence="4" type="ORF">DFH08DRAFT_930091</name>
</gene>
<dbReference type="PROSITE" id="PS51186">
    <property type="entry name" value="GNAT"/>
    <property type="match status" value="1"/>
</dbReference>
<dbReference type="Gene3D" id="3.40.630.30">
    <property type="match status" value="1"/>
</dbReference>
<organism evidence="4 5">
    <name type="scientific">Mycena albidolilacea</name>
    <dbReference type="NCBI Taxonomy" id="1033008"/>
    <lineage>
        <taxon>Eukaryota</taxon>
        <taxon>Fungi</taxon>
        <taxon>Dikarya</taxon>
        <taxon>Basidiomycota</taxon>
        <taxon>Agaricomycotina</taxon>
        <taxon>Agaricomycetes</taxon>
        <taxon>Agaricomycetidae</taxon>
        <taxon>Agaricales</taxon>
        <taxon>Marasmiineae</taxon>
        <taxon>Mycenaceae</taxon>
        <taxon>Mycena</taxon>
    </lineage>
</organism>
<sequence>MLSPRDLAYSLFGGPLIIAVGPTVNGEIIRVRVQPINTISVSALVISVLLFIGFMYCYLSPLFRQRAARAAASTDAEQPEVQKDEEEKDSLLSWLHVRSRDRFSTAAHDGPIPKPTPRLASSLGLKRNPSSFTRGSLIPHLSPVMLTPPPPAYASRPSSPYAPSGPGPFGGSRIPSPLSSPRVVATSNPSVFARARAPPLPAPTAHGHASERTLATSRAQFDLRRTASPPHQTRRRSDTVPSPMRLAVRPFIAPRSVSAHTLHPEAADLPIPSRAKVYTTGEAEVGQVSNARRVARPREGAGLGLGAGIGLAERGRLLTRGPSASWVGGTAADYDINWPYPLPQSGLETARVKLTPFIPRIHWAEFKAQLVAHPEIERYLPIDMTLENIEQFRANPEHIVFAVIQKEQGVLAGVIGLLHTSSSNLVTEIGPVICFPAFQRTFVNTNAVGILLRYCLNLPEEGGLGFRRVQWTANALNVGSIRAAERVGMKLEAILRWTWILPKGKEGKEAGPGRGEGLGRDSALLAVCWDDWENGVRDHVAKQIVR</sequence>
<feature type="compositionally biased region" description="Low complexity" evidence="1">
    <location>
        <begin position="153"/>
        <end position="164"/>
    </location>
</feature>
<protein>
    <recommendedName>
        <fullName evidence="3">N-acetyltransferase domain-containing protein</fullName>
    </recommendedName>
</protein>
<feature type="region of interest" description="Disordered" evidence="1">
    <location>
        <begin position="149"/>
        <end position="182"/>
    </location>
</feature>
<dbReference type="AlphaFoldDB" id="A0AAD7F3W3"/>
<dbReference type="InterPro" id="IPR016181">
    <property type="entry name" value="Acyl_CoA_acyltransferase"/>
</dbReference>
<keyword evidence="5" id="KW-1185">Reference proteome</keyword>
<reference evidence="4" key="1">
    <citation type="submission" date="2023-03" db="EMBL/GenBank/DDBJ databases">
        <title>Massive genome expansion in bonnet fungi (Mycena s.s.) driven by repeated elements and novel gene families across ecological guilds.</title>
        <authorList>
            <consortium name="Lawrence Berkeley National Laboratory"/>
            <person name="Harder C.B."/>
            <person name="Miyauchi S."/>
            <person name="Viragh M."/>
            <person name="Kuo A."/>
            <person name="Thoen E."/>
            <person name="Andreopoulos B."/>
            <person name="Lu D."/>
            <person name="Skrede I."/>
            <person name="Drula E."/>
            <person name="Henrissat B."/>
            <person name="Morin E."/>
            <person name="Kohler A."/>
            <person name="Barry K."/>
            <person name="LaButti K."/>
            <person name="Morin E."/>
            <person name="Salamov A."/>
            <person name="Lipzen A."/>
            <person name="Mereny Z."/>
            <person name="Hegedus B."/>
            <person name="Baldrian P."/>
            <person name="Stursova M."/>
            <person name="Weitz H."/>
            <person name="Taylor A."/>
            <person name="Grigoriev I.V."/>
            <person name="Nagy L.G."/>
            <person name="Martin F."/>
            <person name="Kauserud H."/>
        </authorList>
    </citation>
    <scope>NUCLEOTIDE SEQUENCE</scope>
    <source>
        <strain evidence="4">CBHHK002</strain>
    </source>
</reference>
<dbReference type="GO" id="GO:1990189">
    <property type="term" value="F:protein N-terminal-serine acetyltransferase activity"/>
    <property type="evidence" value="ECO:0007669"/>
    <property type="project" value="TreeGrafter"/>
</dbReference>
<keyword evidence="2" id="KW-1133">Transmembrane helix</keyword>
<dbReference type="InterPro" id="IPR051908">
    <property type="entry name" value="Ribosomal_N-acetyltransferase"/>
</dbReference>
<accession>A0AAD7F3W3</accession>
<dbReference type="Pfam" id="PF13302">
    <property type="entry name" value="Acetyltransf_3"/>
    <property type="match status" value="1"/>
</dbReference>
<name>A0AAD7F3W3_9AGAR</name>
<evidence type="ECO:0000313" key="4">
    <source>
        <dbReference type="EMBL" id="KAJ7363999.1"/>
    </source>
</evidence>
<evidence type="ECO:0000313" key="5">
    <source>
        <dbReference type="Proteomes" id="UP001218218"/>
    </source>
</evidence>
<keyword evidence="2" id="KW-0812">Transmembrane</keyword>
<evidence type="ECO:0000256" key="1">
    <source>
        <dbReference type="SAM" id="MobiDB-lite"/>
    </source>
</evidence>